<evidence type="ECO:0000259" key="3">
    <source>
        <dbReference type="PROSITE" id="PS51724"/>
    </source>
</evidence>
<evidence type="ECO:0000313" key="5">
    <source>
        <dbReference type="Proteomes" id="UP000190837"/>
    </source>
</evidence>
<dbReference type="AlphaFoldDB" id="A0A1C3H239"/>
<organism evidence="4 5">
    <name type="scientific">Cardiobacterium hominis</name>
    <dbReference type="NCBI Taxonomy" id="2718"/>
    <lineage>
        <taxon>Bacteria</taxon>
        <taxon>Pseudomonadati</taxon>
        <taxon>Pseudomonadota</taxon>
        <taxon>Gammaproteobacteria</taxon>
        <taxon>Cardiobacteriales</taxon>
        <taxon>Cardiobacteriaceae</taxon>
        <taxon>Cardiobacterium</taxon>
    </lineage>
</organism>
<dbReference type="GO" id="GO:0032153">
    <property type="term" value="C:cell division site"/>
    <property type="evidence" value="ECO:0007669"/>
    <property type="project" value="TreeGrafter"/>
</dbReference>
<keyword evidence="2" id="KW-1133">Transmembrane helix</keyword>
<dbReference type="SUPFAM" id="SSF110997">
    <property type="entry name" value="Sporulation related repeat"/>
    <property type="match status" value="1"/>
</dbReference>
<feature type="compositionally biased region" description="Basic and acidic residues" evidence="1">
    <location>
        <begin position="91"/>
        <end position="103"/>
    </location>
</feature>
<feature type="transmembrane region" description="Helical" evidence="2">
    <location>
        <begin position="12"/>
        <end position="39"/>
    </location>
</feature>
<proteinExistence type="predicted"/>
<dbReference type="InterPro" id="IPR007730">
    <property type="entry name" value="SPOR-like_dom"/>
</dbReference>
<keyword evidence="2" id="KW-0812">Transmembrane</keyword>
<gene>
    <name evidence="4" type="ORF">CHUV0807_0263</name>
</gene>
<dbReference type="GO" id="GO:0032506">
    <property type="term" value="P:cytokinetic process"/>
    <property type="evidence" value="ECO:0007669"/>
    <property type="project" value="TreeGrafter"/>
</dbReference>
<dbReference type="GO" id="GO:0042834">
    <property type="term" value="F:peptidoglycan binding"/>
    <property type="evidence" value="ECO:0007669"/>
    <property type="project" value="InterPro"/>
</dbReference>
<dbReference type="PANTHER" id="PTHR38687:SF1">
    <property type="entry name" value="CELL DIVISION PROTEIN DEDD"/>
    <property type="match status" value="1"/>
</dbReference>
<dbReference type="Gene3D" id="3.30.70.1070">
    <property type="entry name" value="Sporulation related repeat"/>
    <property type="match status" value="1"/>
</dbReference>
<protein>
    <recommendedName>
        <fullName evidence="3">SPOR domain-containing protein</fullName>
    </recommendedName>
</protein>
<dbReference type="Proteomes" id="UP000190837">
    <property type="component" value="Unassembled WGS sequence"/>
</dbReference>
<feature type="region of interest" description="Disordered" evidence="1">
    <location>
        <begin position="45"/>
        <end position="132"/>
    </location>
</feature>
<dbReference type="InterPro" id="IPR036680">
    <property type="entry name" value="SPOR-like_sf"/>
</dbReference>
<feature type="compositionally biased region" description="Polar residues" evidence="1">
    <location>
        <begin position="45"/>
        <end position="55"/>
    </location>
</feature>
<sequence>MSKKRKNQKADNYLAARFLGGSMMAVVLIVFGFVLGNMFGQKDNAPSRTSANNPQIAKAQPTAVAAPKPPRPPVAGETRKPGQPKYSFYDELQRRSEEVRSENSAKPAPAAKTEKTDNKAEKKPRSPTVKGANYRIQVGAFKDKAQAEQMRKKETLNGLPVEIIYGENKHYLVLIGPYASKDQAIGIQKKLEGQSMQTLLKTFNNAP</sequence>
<feature type="domain" description="SPOR" evidence="3">
    <location>
        <begin position="128"/>
        <end position="207"/>
    </location>
</feature>
<evidence type="ECO:0000256" key="1">
    <source>
        <dbReference type="SAM" id="MobiDB-lite"/>
    </source>
</evidence>
<dbReference type="PROSITE" id="PS51724">
    <property type="entry name" value="SPOR"/>
    <property type="match status" value="1"/>
</dbReference>
<evidence type="ECO:0000313" key="4">
    <source>
        <dbReference type="EMBL" id="SAM57309.1"/>
    </source>
</evidence>
<accession>A0A1C3H239</accession>
<dbReference type="GO" id="GO:0030428">
    <property type="term" value="C:cell septum"/>
    <property type="evidence" value="ECO:0007669"/>
    <property type="project" value="TreeGrafter"/>
</dbReference>
<name>A0A1C3H239_9GAMM</name>
<dbReference type="RefSeq" id="WP_079539054.1">
    <property type="nucleotide sequence ID" value="NZ_CAUPBE010000017.1"/>
</dbReference>
<reference evidence="5" key="1">
    <citation type="submission" date="2016-04" db="EMBL/GenBank/DDBJ databases">
        <authorList>
            <person name="Tagini F."/>
        </authorList>
    </citation>
    <scope>NUCLEOTIDE SEQUENCE [LARGE SCALE GENOMIC DNA]</scope>
    <source>
        <strain evidence="5">CHUV0807</strain>
    </source>
</reference>
<feature type="compositionally biased region" description="Basic and acidic residues" evidence="1">
    <location>
        <begin position="112"/>
        <end position="124"/>
    </location>
</feature>
<dbReference type="EMBL" id="FKLO01000016">
    <property type="protein sequence ID" value="SAM57309.1"/>
    <property type="molecule type" value="Genomic_DNA"/>
</dbReference>
<dbReference type="InterPro" id="IPR052521">
    <property type="entry name" value="Cell_div_SPOR-domain"/>
</dbReference>
<evidence type="ECO:0000256" key="2">
    <source>
        <dbReference type="SAM" id="Phobius"/>
    </source>
</evidence>
<keyword evidence="2" id="KW-0472">Membrane</keyword>
<dbReference type="PANTHER" id="PTHR38687">
    <property type="entry name" value="CELL DIVISION PROTEIN DEDD-RELATED"/>
    <property type="match status" value="1"/>
</dbReference>
<dbReference type="Pfam" id="PF05036">
    <property type="entry name" value="SPOR"/>
    <property type="match status" value="1"/>
</dbReference>